<reference evidence="3" key="1">
    <citation type="submission" date="2023-01" db="EMBL/GenBank/DDBJ databases">
        <authorList>
            <person name="Van Ghelder C."/>
            <person name="Rancurel C."/>
        </authorList>
    </citation>
    <scope>NUCLEOTIDE SEQUENCE</scope>
    <source>
        <strain evidence="3">CNCM I-4278</strain>
    </source>
</reference>
<keyword evidence="2" id="KW-0472">Membrane</keyword>
<dbReference type="OrthoDB" id="4770059at2759"/>
<comment type="caution">
    <text evidence="3">The sequence shown here is derived from an EMBL/GenBank/DDBJ whole genome shotgun (WGS) entry which is preliminary data.</text>
</comment>
<keyword evidence="4" id="KW-1185">Reference proteome</keyword>
<evidence type="ECO:0000256" key="1">
    <source>
        <dbReference type="SAM" id="MobiDB-lite"/>
    </source>
</evidence>
<feature type="transmembrane region" description="Helical" evidence="2">
    <location>
        <begin position="206"/>
        <end position="229"/>
    </location>
</feature>
<keyword evidence="2" id="KW-1133">Transmembrane helix</keyword>
<name>A0A9W4XMD5_9PLEO</name>
<dbReference type="Proteomes" id="UP001152607">
    <property type="component" value="Unassembled WGS sequence"/>
</dbReference>
<evidence type="ECO:0000256" key="2">
    <source>
        <dbReference type="SAM" id="Phobius"/>
    </source>
</evidence>
<evidence type="ECO:0000313" key="4">
    <source>
        <dbReference type="Proteomes" id="UP001152607"/>
    </source>
</evidence>
<feature type="compositionally biased region" description="Low complexity" evidence="1">
    <location>
        <begin position="160"/>
        <end position="169"/>
    </location>
</feature>
<accession>A0A9W4XMD5</accession>
<gene>
    <name evidence="3" type="ORF">PDIGIT_LOCUS6864</name>
</gene>
<feature type="compositionally biased region" description="Polar residues" evidence="1">
    <location>
        <begin position="170"/>
        <end position="195"/>
    </location>
</feature>
<feature type="region of interest" description="Disordered" evidence="1">
    <location>
        <begin position="160"/>
        <end position="198"/>
    </location>
</feature>
<dbReference type="EMBL" id="CAOQHR010000004">
    <property type="protein sequence ID" value="CAI6333815.1"/>
    <property type="molecule type" value="Genomic_DNA"/>
</dbReference>
<evidence type="ECO:0000313" key="3">
    <source>
        <dbReference type="EMBL" id="CAI6333815.1"/>
    </source>
</evidence>
<protein>
    <submittedName>
        <fullName evidence="3">Uncharacterized protein</fullName>
    </submittedName>
</protein>
<proteinExistence type="predicted"/>
<sequence length="315" mass="33087">MLSLGSLTSTFTPPSGCVGPSATWLLYDRANSASYYLQGQTSASSCFPPNYDPQTIAYYSPGVCPSGYTSARPRDTSTATGTHTCCPTFAVFEGRETSQDNLFMSTMACQSFFGGSGTILVTKSSGEEIITTTTSFGASDVLNAYGIIVALATETSSSTPAITTTSQTSNIEPIQTSTSSQITPAIPASTSQQTESSRKLSTAEKVGIGGGIAGGILLLTLGGALGYYIMLSKRQKSAIVASKLQPPSPLHEIDSWPIHEMVMHHPETTRGKVTYGLYTSGATHELSTDRDASELATGRHIYELGTGKDTHGAIK</sequence>
<dbReference type="AlphaFoldDB" id="A0A9W4XMD5"/>
<keyword evidence="2" id="KW-0812">Transmembrane</keyword>
<organism evidence="3 4">
    <name type="scientific">Periconia digitata</name>
    <dbReference type="NCBI Taxonomy" id="1303443"/>
    <lineage>
        <taxon>Eukaryota</taxon>
        <taxon>Fungi</taxon>
        <taxon>Dikarya</taxon>
        <taxon>Ascomycota</taxon>
        <taxon>Pezizomycotina</taxon>
        <taxon>Dothideomycetes</taxon>
        <taxon>Pleosporomycetidae</taxon>
        <taxon>Pleosporales</taxon>
        <taxon>Massarineae</taxon>
        <taxon>Periconiaceae</taxon>
        <taxon>Periconia</taxon>
    </lineage>
</organism>